<dbReference type="InterPro" id="IPR018383">
    <property type="entry name" value="UPF0324_pro"/>
</dbReference>
<feature type="transmembrane region" description="Helical" evidence="7">
    <location>
        <begin position="243"/>
        <end position="263"/>
    </location>
</feature>
<evidence type="ECO:0000256" key="4">
    <source>
        <dbReference type="ARBA" id="ARBA00022692"/>
    </source>
</evidence>
<gene>
    <name evidence="8" type="ORF">F0U83_07975</name>
</gene>
<organism evidence="8 9">
    <name type="scientific">Neptunomonas concharum</name>
    <dbReference type="NCBI Taxonomy" id="1031538"/>
    <lineage>
        <taxon>Bacteria</taxon>
        <taxon>Pseudomonadati</taxon>
        <taxon>Pseudomonadota</taxon>
        <taxon>Gammaproteobacteria</taxon>
        <taxon>Oceanospirillales</taxon>
        <taxon>Oceanospirillaceae</taxon>
        <taxon>Neptunomonas</taxon>
    </lineage>
</organism>
<protein>
    <submittedName>
        <fullName evidence="8">Putative sulfate exporter family transporter</fullName>
    </submittedName>
</protein>
<evidence type="ECO:0000256" key="5">
    <source>
        <dbReference type="ARBA" id="ARBA00022989"/>
    </source>
</evidence>
<dbReference type="Pfam" id="PF03601">
    <property type="entry name" value="Cons_hypoth698"/>
    <property type="match status" value="1"/>
</dbReference>
<evidence type="ECO:0000256" key="1">
    <source>
        <dbReference type="ARBA" id="ARBA00004651"/>
    </source>
</evidence>
<dbReference type="GO" id="GO:0005886">
    <property type="term" value="C:plasma membrane"/>
    <property type="evidence" value="ECO:0007669"/>
    <property type="project" value="UniProtKB-SubCell"/>
</dbReference>
<dbReference type="InterPro" id="IPR004630">
    <property type="entry name" value="UPF0324_YeiH-like"/>
</dbReference>
<dbReference type="PANTHER" id="PTHR30106:SF2">
    <property type="entry name" value="UPF0324 INNER MEMBRANE PROTEIN YEIH"/>
    <property type="match status" value="1"/>
</dbReference>
<feature type="transmembrane region" description="Helical" evidence="7">
    <location>
        <begin position="89"/>
        <end position="111"/>
    </location>
</feature>
<evidence type="ECO:0000256" key="7">
    <source>
        <dbReference type="SAM" id="Phobius"/>
    </source>
</evidence>
<feature type="transmembrane region" description="Helical" evidence="7">
    <location>
        <begin position="213"/>
        <end position="231"/>
    </location>
</feature>
<comment type="similarity">
    <text evidence="2">Belongs to the UPF0324 family.</text>
</comment>
<evidence type="ECO:0000256" key="6">
    <source>
        <dbReference type="ARBA" id="ARBA00023136"/>
    </source>
</evidence>
<feature type="transmembrane region" description="Helical" evidence="7">
    <location>
        <begin position="305"/>
        <end position="326"/>
    </location>
</feature>
<feature type="transmembrane region" description="Helical" evidence="7">
    <location>
        <begin position="26"/>
        <end position="45"/>
    </location>
</feature>
<dbReference type="OrthoDB" id="9805703at2"/>
<dbReference type="PANTHER" id="PTHR30106">
    <property type="entry name" value="INNER MEMBRANE PROTEIN YEIH-RELATED"/>
    <property type="match status" value="1"/>
</dbReference>
<evidence type="ECO:0000256" key="3">
    <source>
        <dbReference type="ARBA" id="ARBA00022475"/>
    </source>
</evidence>
<keyword evidence="5 7" id="KW-1133">Transmembrane helix</keyword>
<comment type="subcellular location">
    <subcellularLocation>
        <location evidence="1">Cell membrane</location>
        <topology evidence="1">Multi-pass membrane protein</topology>
    </subcellularLocation>
</comment>
<evidence type="ECO:0000313" key="9">
    <source>
        <dbReference type="Proteomes" id="UP000324760"/>
    </source>
</evidence>
<dbReference type="KEGG" id="ncu:F0U83_07975"/>
<keyword evidence="3" id="KW-1003">Cell membrane</keyword>
<evidence type="ECO:0000313" key="8">
    <source>
        <dbReference type="EMBL" id="QEQ96656.1"/>
    </source>
</evidence>
<name>A0A5P1RBJ5_9GAMM</name>
<sequence>MPRLLLLVGIAMMAMQLASLPWFAQIGLSALVLAILLGIMAGHIWQSPPDIFGQKVTRFCQQRCLRFGIILFGLSLSFQQIAAVGWQAVILNICIISMIIIVGLWVGIRWLGLPRDVVILISAGSAICGAAAILATDSTLKAKQQQVTVAVATVVIFGTLAMFSYPFIFPYAGMSDALFGIYIGSTVHEVAQAVAAGQSISPDALNHAVITKLIRVMLLAPFILILGSILTRHNQTAEQGGTTFVIPWFVLGFIAMAAINSLWEVPLLLKQNAALLSQFLLALAMAALGMQTRWCLLREAGTKPILLALVLFMMLIGGGWLLNSWII</sequence>
<evidence type="ECO:0000256" key="2">
    <source>
        <dbReference type="ARBA" id="ARBA00007977"/>
    </source>
</evidence>
<reference evidence="8 9" key="1">
    <citation type="journal article" date="2019" name="Biochem. Eng. J.">
        <title>Metabolic engineering of the marine bacteria Neptunomonas concharum for the production of acetoin and meso-2,3-butanediol from acetate.</title>
        <authorList>
            <person name="Li W."/>
            <person name="Pu N."/>
            <person name="Liu C.-X."/>
            <person name="Yuan Q.-P."/>
            <person name="Li Z.-J."/>
        </authorList>
    </citation>
    <scope>NUCLEOTIDE SEQUENCE [LARGE SCALE GENOMIC DNA]</scope>
    <source>
        <strain evidence="8 9">JCM17730</strain>
    </source>
</reference>
<dbReference type="RefSeq" id="WP_138987267.1">
    <property type="nucleotide sequence ID" value="NZ_CP043869.1"/>
</dbReference>
<keyword evidence="6 7" id="KW-0472">Membrane</keyword>
<dbReference type="Proteomes" id="UP000324760">
    <property type="component" value="Chromosome"/>
</dbReference>
<accession>A0A5P1RBJ5</accession>
<dbReference type="EMBL" id="CP043869">
    <property type="protein sequence ID" value="QEQ96656.1"/>
    <property type="molecule type" value="Genomic_DNA"/>
</dbReference>
<keyword evidence="9" id="KW-1185">Reference proteome</keyword>
<keyword evidence="4 7" id="KW-0812">Transmembrane</keyword>
<proteinExistence type="inferred from homology"/>
<dbReference type="NCBIfam" id="TIGR00698">
    <property type="entry name" value="YeiH family putative sulfate export transporter"/>
    <property type="match status" value="1"/>
</dbReference>
<feature type="transmembrane region" description="Helical" evidence="7">
    <location>
        <begin position="275"/>
        <end position="296"/>
    </location>
</feature>
<feature type="transmembrane region" description="Helical" evidence="7">
    <location>
        <begin position="117"/>
        <end position="135"/>
    </location>
</feature>
<dbReference type="AlphaFoldDB" id="A0A5P1RBJ5"/>
<feature type="transmembrane region" description="Helical" evidence="7">
    <location>
        <begin position="147"/>
        <end position="168"/>
    </location>
</feature>